<dbReference type="Proteomes" id="UP000515563">
    <property type="component" value="Chromosome"/>
</dbReference>
<accession>A0A7G6WW61</accession>
<dbReference type="PANTHER" id="PTHR43283:SF11">
    <property type="entry name" value="BETA-LACTAMASE-RELATED DOMAIN-CONTAINING PROTEIN"/>
    <property type="match status" value="1"/>
</dbReference>
<dbReference type="KEGG" id="kqi:F1D05_10370"/>
<evidence type="ECO:0000259" key="2">
    <source>
        <dbReference type="Pfam" id="PF00144"/>
    </source>
</evidence>
<feature type="domain" description="Beta-lactamase-related" evidence="2">
    <location>
        <begin position="11"/>
        <end position="332"/>
    </location>
</feature>
<dbReference type="AlphaFoldDB" id="A0A7G6WW61"/>
<dbReference type="Gene3D" id="3.40.710.10">
    <property type="entry name" value="DD-peptidase/beta-lactamase superfamily"/>
    <property type="match status" value="1"/>
</dbReference>
<evidence type="ECO:0000256" key="1">
    <source>
        <dbReference type="ARBA" id="ARBA00022801"/>
    </source>
</evidence>
<keyword evidence="4" id="KW-1185">Reference proteome</keyword>
<dbReference type="GO" id="GO:0016787">
    <property type="term" value="F:hydrolase activity"/>
    <property type="evidence" value="ECO:0007669"/>
    <property type="project" value="UniProtKB-KW"/>
</dbReference>
<name>A0A7G6WW61_9ACTN</name>
<gene>
    <name evidence="3" type="ORF">F1D05_10370</name>
</gene>
<reference evidence="3 4" key="2">
    <citation type="journal article" date="2020" name="Microbiol. Resour. Announc.">
        <title>Antarctic desert soil bacteria exhibit high novel natural product potential, evaluated through long-read genome sequencing and comparative genomics.</title>
        <authorList>
            <person name="Benaud N."/>
            <person name="Edwards R.J."/>
            <person name="Amos T.G."/>
            <person name="D'Agostino P.M."/>
            <person name="Gutierrez-Chavez C."/>
            <person name="Montgomery K."/>
            <person name="Nicetic I."/>
            <person name="Ferrari B.C."/>
        </authorList>
    </citation>
    <scope>NUCLEOTIDE SEQUENCE [LARGE SCALE GENOMIC DNA]</scope>
    <source>
        <strain evidence="3 4">SPB151</strain>
    </source>
</reference>
<dbReference type="Pfam" id="PF00144">
    <property type="entry name" value="Beta-lactamase"/>
    <property type="match status" value="1"/>
</dbReference>
<keyword evidence="1" id="KW-0378">Hydrolase</keyword>
<dbReference type="SUPFAM" id="SSF56601">
    <property type="entry name" value="beta-lactamase/transpeptidase-like"/>
    <property type="match status" value="1"/>
</dbReference>
<dbReference type="RefSeq" id="WP_185447208.1">
    <property type="nucleotide sequence ID" value="NZ_CP043661.1"/>
</dbReference>
<dbReference type="PANTHER" id="PTHR43283">
    <property type="entry name" value="BETA-LACTAMASE-RELATED"/>
    <property type="match status" value="1"/>
</dbReference>
<dbReference type="EMBL" id="CP043661">
    <property type="protein sequence ID" value="QNE18226.1"/>
    <property type="molecule type" value="Genomic_DNA"/>
</dbReference>
<evidence type="ECO:0000313" key="3">
    <source>
        <dbReference type="EMBL" id="QNE18226.1"/>
    </source>
</evidence>
<dbReference type="InterPro" id="IPR012338">
    <property type="entry name" value="Beta-lactam/transpept-like"/>
</dbReference>
<protein>
    <submittedName>
        <fullName evidence="3">Beta-lactamase family protein</fullName>
    </submittedName>
</protein>
<dbReference type="InterPro" id="IPR050789">
    <property type="entry name" value="Diverse_Enzym_Activities"/>
</dbReference>
<proteinExistence type="predicted"/>
<dbReference type="InterPro" id="IPR001466">
    <property type="entry name" value="Beta-lactam-related"/>
</dbReference>
<organism evidence="3 4">
    <name type="scientific">Kribbella qitaiheensis</name>
    <dbReference type="NCBI Taxonomy" id="1544730"/>
    <lineage>
        <taxon>Bacteria</taxon>
        <taxon>Bacillati</taxon>
        <taxon>Actinomycetota</taxon>
        <taxon>Actinomycetes</taxon>
        <taxon>Propionibacteriales</taxon>
        <taxon>Kribbellaceae</taxon>
        <taxon>Kribbella</taxon>
    </lineage>
</organism>
<reference evidence="4" key="1">
    <citation type="submission" date="2019-09" db="EMBL/GenBank/DDBJ databases">
        <title>Antimicrobial potential of Antarctic Bacteria.</title>
        <authorList>
            <person name="Benaud N."/>
            <person name="Edwards R.J."/>
            <person name="Ferrari B.C."/>
        </authorList>
    </citation>
    <scope>NUCLEOTIDE SEQUENCE [LARGE SCALE GENOMIC DNA]</scope>
    <source>
        <strain evidence="4">SPB151</strain>
    </source>
</reference>
<sequence>MIADFEVAISKLVKTAIIEQVFPGVAWAVGDTNGTVLRGAAGVLDPDQPASLTLPTTIFDVASLTKVMAVWASVGALWEGGVLDLAEPLGSVMPEVAGYPLAPVTVHHLLTHTAGVPLRANLRAPYGTEHEAIRRGVLQEGLHRDPGTAVEYTDRAALITGLVIEHVAGVRLDEYVLEHVWRPLGMLETQFGPLPAALVDRAAPTEIDEATGLRLRGVAHDFSARLLGGVCGIAGVFSPLSDIELFLRYLSDGRVVGPAGFGQKWVAESLQIHTGNLQPARGFFWHPAPGTAAEEGIYVHYGFTGTAMWVDRAQGLWATLLTNKLYFSRDREPIAMIRDAFRALVFN</sequence>
<evidence type="ECO:0000313" key="4">
    <source>
        <dbReference type="Proteomes" id="UP000515563"/>
    </source>
</evidence>